<evidence type="ECO:0000313" key="4">
    <source>
        <dbReference type="Proteomes" id="UP000003678"/>
    </source>
</evidence>
<comment type="caution">
    <text evidence="3">The sequence shown here is derived from an EMBL/GenBank/DDBJ whole genome shotgun (WGS) entry which is preliminary data.</text>
</comment>
<feature type="transmembrane region" description="Helical" evidence="1">
    <location>
        <begin position="129"/>
        <end position="150"/>
    </location>
</feature>
<feature type="transmembrane region" description="Helical" evidence="1">
    <location>
        <begin position="92"/>
        <end position="117"/>
    </location>
</feature>
<dbReference type="PROSITE" id="PS50930">
    <property type="entry name" value="HTH_LYTTR"/>
    <property type="match status" value="1"/>
</dbReference>
<evidence type="ECO:0000256" key="1">
    <source>
        <dbReference type="SAM" id="Phobius"/>
    </source>
</evidence>
<name>C0G7B3_9HYPH</name>
<protein>
    <recommendedName>
        <fullName evidence="2">HTH LytTR-type domain-containing protein</fullName>
    </recommendedName>
</protein>
<dbReference type="EMBL" id="ACJD01000004">
    <property type="protein sequence ID" value="EEH14140.1"/>
    <property type="molecule type" value="Genomic_DNA"/>
</dbReference>
<sequence>MASGALRSGSKFIAGFLLNFVSLSTRLCSSQPKRRQMQENYVTDGLLPFTLRELSTIVRAPRLWGTFLVVVLIFTITGPFGTDLSIPVAVRFFYWLCVQFAGWSTAIVFSVLANVVLERFTRHAFTRMMTGAVIASLPIGLWISVIDWSFSGRTPTISATLANAAVALPLSALFCILAYLTLHHDLEAIPRNVSDTPPPLLARLKPDNRGTILRLSAEDHYTRIVTSRGQELILLRFSDAVKEVGDTSGLQIHRSHWVADGHVAELRRTNSGLSLVTGDGTLLPVSRTSQKLARERFGLVITSLEKA</sequence>
<dbReference type="AlphaFoldDB" id="C0G7B3"/>
<dbReference type="InterPro" id="IPR007492">
    <property type="entry name" value="LytTR_DNA-bd_dom"/>
</dbReference>
<dbReference type="PIRSF" id="PIRSF031737">
    <property type="entry name" value="TM_LytTR"/>
    <property type="match status" value="1"/>
</dbReference>
<accession>C0G7B3</accession>
<feature type="domain" description="HTH LytTR-type" evidence="2">
    <location>
        <begin position="212"/>
        <end position="299"/>
    </location>
</feature>
<evidence type="ECO:0000313" key="3">
    <source>
        <dbReference type="EMBL" id="EEH14140.1"/>
    </source>
</evidence>
<proteinExistence type="predicted"/>
<keyword evidence="1" id="KW-1133">Transmembrane helix</keyword>
<dbReference type="Proteomes" id="UP000003678">
    <property type="component" value="Unassembled WGS sequence"/>
</dbReference>
<dbReference type="InterPro" id="IPR012362">
    <property type="entry name" value="LytTR_TM"/>
</dbReference>
<organism evidence="3 4">
    <name type="scientific">Brucella ceti str. Cudo</name>
    <dbReference type="NCBI Taxonomy" id="595497"/>
    <lineage>
        <taxon>Bacteria</taxon>
        <taxon>Pseudomonadati</taxon>
        <taxon>Pseudomonadota</taxon>
        <taxon>Alphaproteobacteria</taxon>
        <taxon>Hyphomicrobiales</taxon>
        <taxon>Brucellaceae</taxon>
        <taxon>Brucella/Ochrobactrum group</taxon>
        <taxon>Brucella</taxon>
    </lineage>
</organism>
<keyword evidence="1" id="KW-0472">Membrane</keyword>
<dbReference type="GO" id="GO:0003677">
    <property type="term" value="F:DNA binding"/>
    <property type="evidence" value="ECO:0007669"/>
    <property type="project" value="InterPro"/>
</dbReference>
<evidence type="ECO:0000259" key="2">
    <source>
        <dbReference type="PROSITE" id="PS50930"/>
    </source>
</evidence>
<dbReference type="Pfam" id="PF04397">
    <property type="entry name" value="LytTR"/>
    <property type="match status" value="1"/>
</dbReference>
<dbReference type="SMART" id="SM00850">
    <property type="entry name" value="LytTR"/>
    <property type="match status" value="1"/>
</dbReference>
<dbReference type="Gene3D" id="2.40.50.1020">
    <property type="entry name" value="LytTr DNA-binding domain"/>
    <property type="match status" value="1"/>
</dbReference>
<feature type="transmembrane region" description="Helical" evidence="1">
    <location>
        <begin position="162"/>
        <end position="182"/>
    </location>
</feature>
<feature type="transmembrane region" description="Helical" evidence="1">
    <location>
        <begin position="62"/>
        <end position="80"/>
    </location>
</feature>
<keyword evidence="1" id="KW-0812">Transmembrane</keyword>
<gene>
    <name evidence="3" type="ORF">BCETI_4000064</name>
</gene>
<reference evidence="3 4" key="1">
    <citation type="submission" date="2009-03" db="EMBL/GenBank/DDBJ databases">
        <authorList>
            <person name="Setubal J.C."/>
            <person name="Boyle S."/>
            <person name="Crasta O.R."/>
            <person name="Gillespie J.J."/>
            <person name="Kenyon R.W."/>
            <person name="Lu J."/>
            <person name="Mane S."/>
            <person name="Nagrani S."/>
            <person name="Shallom J.M."/>
            <person name="Shallom S."/>
            <person name="Shukla M."/>
            <person name="Snyder E.E."/>
            <person name="Sobral B.W."/>
            <person name="Wattam A.R."/>
            <person name="Will R."/>
            <person name="Williams K."/>
            <person name="Yoo H."/>
            <person name="Bruce D.H."/>
            <person name="Detter C."/>
            <person name="Munk C."/>
            <person name="Brettin T.S."/>
            <person name="Ficht T."/>
        </authorList>
    </citation>
    <scope>NUCLEOTIDE SEQUENCE [LARGE SCALE GENOMIC DNA]</scope>
    <source>
        <strain evidence="3 4">Cudo</strain>
    </source>
</reference>